<evidence type="ECO:0000256" key="1">
    <source>
        <dbReference type="SAM" id="MobiDB-lite"/>
    </source>
</evidence>
<accession>A0A9X1ITB7</accession>
<name>A0A9X1ITB7_9SPHN</name>
<feature type="region of interest" description="Disordered" evidence="1">
    <location>
        <begin position="178"/>
        <end position="202"/>
    </location>
</feature>
<comment type="caution">
    <text evidence="2">The sequence shown here is derived from an EMBL/GenBank/DDBJ whole genome shotgun (WGS) entry which is preliminary data.</text>
</comment>
<feature type="compositionally biased region" description="Basic residues" evidence="1">
    <location>
        <begin position="187"/>
        <end position="202"/>
    </location>
</feature>
<dbReference type="SUPFAM" id="SSF56784">
    <property type="entry name" value="HAD-like"/>
    <property type="match status" value="1"/>
</dbReference>
<evidence type="ECO:0000313" key="2">
    <source>
        <dbReference type="EMBL" id="MBT2189165.1"/>
    </source>
</evidence>
<dbReference type="Gene3D" id="3.40.50.1000">
    <property type="entry name" value="HAD superfamily/HAD-like"/>
    <property type="match status" value="1"/>
</dbReference>
<sequence>MQDGSETGQADPASAADGDPARSVREVPLCVDLDGTLTLTDLLHEGAVRYFKSSPFAIFHMLFWLLRGKAHLKRMLAEHAVMRGDLLPYRANLVAFLEEERGRQREIHLVTASPQAWADMVAGHLGLFDGVIGTTAENLKGSRKAAMLVERYGHQGYDYVGDHPADLTVWKTARTAHSPGRAGAAWPRKRPAPRRARCSTAA</sequence>
<dbReference type="Proteomes" id="UP001138757">
    <property type="component" value="Unassembled WGS sequence"/>
</dbReference>
<gene>
    <name evidence="2" type="ORF">KK488_19625</name>
</gene>
<protein>
    <submittedName>
        <fullName evidence="2">Haloacid dehalogenase-like hydrolase</fullName>
    </submittedName>
</protein>
<evidence type="ECO:0000313" key="3">
    <source>
        <dbReference type="Proteomes" id="UP001138757"/>
    </source>
</evidence>
<dbReference type="InterPro" id="IPR023214">
    <property type="entry name" value="HAD_sf"/>
</dbReference>
<feature type="region of interest" description="Disordered" evidence="1">
    <location>
        <begin position="1"/>
        <end position="21"/>
    </location>
</feature>
<dbReference type="AlphaFoldDB" id="A0A9X1ITB7"/>
<dbReference type="RefSeq" id="WP_214625419.1">
    <property type="nucleotide sequence ID" value="NZ_JAHGAW010000015.1"/>
</dbReference>
<dbReference type="Pfam" id="PF12710">
    <property type="entry name" value="HAD"/>
    <property type="match status" value="1"/>
</dbReference>
<keyword evidence="2" id="KW-0378">Hydrolase</keyword>
<proteinExistence type="predicted"/>
<dbReference type="GO" id="GO:0016787">
    <property type="term" value="F:hydrolase activity"/>
    <property type="evidence" value="ECO:0007669"/>
    <property type="project" value="UniProtKB-KW"/>
</dbReference>
<dbReference type="EMBL" id="JAHGAW010000015">
    <property type="protein sequence ID" value="MBT2189165.1"/>
    <property type="molecule type" value="Genomic_DNA"/>
</dbReference>
<dbReference type="InterPro" id="IPR036412">
    <property type="entry name" value="HAD-like_sf"/>
</dbReference>
<organism evidence="2 3">
    <name type="scientific">Sphingobium nicotianae</name>
    <dbReference type="NCBI Taxonomy" id="2782607"/>
    <lineage>
        <taxon>Bacteria</taxon>
        <taxon>Pseudomonadati</taxon>
        <taxon>Pseudomonadota</taxon>
        <taxon>Alphaproteobacteria</taxon>
        <taxon>Sphingomonadales</taxon>
        <taxon>Sphingomonadaceae</taxon>
        <taxon>Sphingobium</taxon>
    </lineage>
</organism>
<keyword evidence="3" id="KW-1185">Reference proteome</keyword>
<reference evidence="2" key="1">
    <citation type="submission" date="2021-05" db="EMBL/GenBank/DDBJ databases">
        <title>Genome of Sphingobium sp. strain.</title>
        <authorList>
            <person name="Fan R."/>
        </authorList>
    </citation>
    <scope>NUCLEOTIDE SEQUENCE</scope>
    <source>
        <strain evidence="2">H33</strain>
    </source>
</reference>